<protein>
    <recommendedName>
        <fullName evidence="5 10">2-dehydropantoate 2-reductase</fullName>
        <ecNumber evidence="4 10">1.1.1.169</ecNumber>
    </recommendedName>
    <alternativeName>
        <fullName evidence="8 10">Ketopantoate reductase</fullName>
    </alternativeName>
</protein>
<dbReference type="InterPro" id="IPR003710">
    <property type="entry name" value="ApbA"/>
</dbReference>
<evidence type="ECO:0000256" key="10">
    <source>
        <dbReference type="RuleBase" id="RU362068"/>
    </source>
</evidence>
<dbReference type="Gene3D" id="1.10.1040.10">
    <property type="entry name" value="N-(1-d-carboxylethyl)-l-norvaline Dehydrogenase, domain 2"/>
    <property type="match status" value="1"/>
</dbReference>
<dbReference type="Proteomes" id="UP000000343">
    <property type="component" value="Chromosome"/>
</dbReference>
<dbReference type="InterPro" id="IPR051402">
    <property type="entry name" value="KPR-Related"/>
</dbReference>
<dbReference type="InterPro" id="IPR036291">
    <property type="entry name" value="NAD(P)-bd_dom_sf"/>
</dbReference>
<organism evidence="14">
    <name type="scientific">Granulicella tundricola (strain ATCC BAA-1859 / DSM 23138 / MP5ACTX9)</name>
    <dbReference type="NCBI Taxonomy" id="1198114"/>
    <lineage>
        <taxon>Bacteria</taxon>
        <taxon>Pseudomonadati</taxon>
        <taxon>Acidobacteriota</taxon>
        <taxon>Terriglobia</taxon>
        <taxon>Terriglobales</taxon>
        <taxon>Acidobacteriaceae</taxon>
        <taxon>Granulicella</taxon>
    </lineage>
</organism>
<dbReference type="PaxDb" id="1198114-AciX9_3693"/>
<feature type="domain" description="Ketopantoate reductase N-terminal" evidence="11">
    <location>
        <begin position="3"/>
        <end position="150"/>
    </location>
</feature>
<dbReference type="Pfam" id="PF08546">
    <property type="entry name" value="ApbA_C"/>
    <property type="match status" value="1"/>
</dbReference>
<evidence type="ECO:0000256" key="8">
    <source>
        <dbReference type="ARBA" id="ARBA00032024"/>
    </source>
</evidence>
<proteinExistence type="inferred from homology"/>
<dbReference type="AlphaFoldDB" id="E8WVT5"/>
<gene>
    <name evidence="13" type="ordered locus">AciX9_3693</name>
</gene>
<comment type="pathway">
    <text evidence="2 10">Cofactor biosynthesis; (R)-pantothenate biosynthesis; (R)-pantoate from 3-methyl-2-oxobutanoate: step 2/2.</text>
</comment>
<dbReference type="eggNOG" id="COG1893">
    <property type="taxonomic scope" value="Bacteria"/>
</dbReference>
<reference evidence="14" key="1">
    <citation type="submission" date="2011-01" db="EMBL/GenBank/DDBJ databases">
        <title>Complete sequence of chromosome of Acidobacterium sp. MP5ACTX9.</title>
        <authorList>
            <consortium name="US DOE Joint Genome Institute"/>
            <person name="Lucas S."/>
            <person name="Copeland A."/>
            <person name="Lapidus A."/>
            <person name="Cheng J.-F."/>
            <person name="Goodwin L."/>
            <person name="Pitluck S."/>
            <person name="Teshima H."/>
            <person name="Detter J.C."/>
            <person name="Han C."/>
            <person name="Tapia R."/>
            <person name="Land M."/>
            <person name="Hauser L."/>
            <person name="Kyrpides N."/>
            <person name="Ivanova N."/>
            <person name="Ovchinnikova G."/>
            <person name="Pagani I."/>
            <person name="Rawat S.R."/>
            <person name="Mannisto M."/>
            <person name="Haggblom M.M."/>
            <person name="Woyke T."/>
        </authorList>
    </citation>
    <scope>NUCLEOTIDE SEQUENCE [LARGE SCALE GENOMIC DNA]</scope>
    <source>
        <strain evidence="14">MP5ACTX9</strain>
    </source>
</reference>
<evidence type="ECO:0000256" key="2">
    <source>
        <dbReference type="ARBA" id="ARBA00004994"/>
    </source>
</evidence>
<dbReference type="PANTHER" id="PTHR21708">
    <property type="entry name" value="PROBABLE 2-DEHYDROPANTOATE 2-REDUCTASE"/>
    <property type="match status" value="1"/>
</dbReference>
<dbReference type="InterPro" id="IPR013328">
    <property type="entry name" value="6PGD_dom2"/>
</dbReference>
<dbReference type="GO" id="GO:0005737">
    <property type="term" value="C:cytoplasm"/>
    <property type="evidence" value="ECO:0007669"/>
    <property type="project" value="TreeGrafter"/>
</dbReference>
<evidence type="ECO:0000313" key="13">
    <source>
        <dbReference type="EMBL" id="ADW70694.1"/>
    </source>
</evidence>
<dbReference type="InterPro" id="IPR008927">
    <property type="entry name" value="6-PGluconate_DH-like_C_sf"/>
</dbReference>
<dbReference type="GO" id="GO:0015940">
    <property type="term" value="P:pantothenate biosynthetic process"/>
    <property type="evidence" value="ECO:0007669"/>
    <property type="project" value="UniProtKB-UniPathway"/>
</dbReference>
<dbReference type="RefSeq" id="WP_013582003.1">
    <property type="nucleotide sequence ID" value="NC_015064.1"/>
</dbReference>
<comment type="function">
    <text evidence="1 10">Catalyzes the NADPH-dependent reduction of ketopantoate into pantoic acid.</text>
</comment>
<dbReference type="EC" id="1.1.1.169" evidence="4 10"/>
<evidence type="ECO:0000259" key="12">
    <source>
        <dbReference type="Pfam" id="PF08546"/>
    </source>
</evidence>
<evidence type="ECO:0000313" key="14">
    <source>
        <dbReference type="Proteomes" id="UP000000343"/>
    </source>
</evidence>
<dbReference type="OrthoDB" id="9793586at2"/>
<dbReference type="NCBIfam" id="TIGR00745">
    <property type="entry name" value="apbA_panE"/>
    <property type="match status" value="1"/>
</dbReference>
<dbReference type="InterPro" id="IPR013752">
    <property type="entry name" value="KPA_reductase"/>
</dbReference>
<dbReference type="STRING" id="1198114.AciX9_3693"/>
<dbReference type="KEGG" id="acm:AciX9_3693"/>
<dbReference type="FunFam" id="3.40.50.720:FF:000307">
    <property type="entry name" value="2-dehydropantoate 2-reductase"/>
    <property type="match status" value="1"/>
</dbReference>
<keyword evidence="6 10" id="KW-0521">NADP</keyword>
<dbReference type="InterPro" id="IPR013332">
    <property type="entry name" value="KPR_N"/>
</dbReference>
<evidence type="ECO:0000259" key="11">
    <source>
        <dbReference type="Pfam" id="PF02558"/>
    </source>
</evidence>
<feature type="domain" description="Ketopantoate reductase C-terminal" evidence="12">
    <location>
        <begin position="179"/>
        <end position="298"/>
    </location>
</feature>
<evidence type="ECO:0000256" key="4">
    <source>
        <dbReference type="ARBA" id="ARBA00013014"/>
    </source>
</evidence>
<dbReference type="EMBL" id="CP002480">
    <property type="protein sequence ID" value="ADW70694.1"/>
    <property type="molecule type" value="Genomic_DNA"/>
</dbReference>
<dbReference type="PANTHER" id="PTHR21708:SF26">
    <property type="entry name" value="2-DEHYDROPANTOATE 2-REDUCTASE"/>
    <property type="match status" value="1"/>
</dbReference>
<dbReference type="GO" id="GO:0008677">
    <property type="term" value="F:2-dehydropantoate 2-reductase activity"/>
    <property type="evidence" value="ECO:0007669"/>
    <property type="project" value="UniProtKB-EC"/>
</dbReference>
<comment type="similarity">
    <text evidence="3 10">Belongs to the ketopantoate reductase family.</text>
</comment>
<evidence type="ECO:0000256" key="1">
    <source>
        <dbReference type="ARBA" id="ARBA00002919"/>
    </source>
</evidence>
<dbReference type="SUPFAM" id="SSF51735">
    <property type="entry name" value="NAD(P)-binding Rossmann-fold domains"/>
    <property type="match status" value="1"/>
</dbReference>
<dbReference type="UniPathway" id="UPA00028">
    <property type="reaction ID" value="UER00004"/>
</dbReference>
<evidence type="ECO:0000256" key="6">
    <source>
        <dbReference type="ARBA" id="ARBA00022857"/>
    </source>
</evidence>
<sequence>MRILIIGTGALGGYFGARLLAAGRDVTFLVRPARIPQLATSGLNLTSPHGDLHIPTPPTITADTLASTYDLILLSCKAHDLTSSMDSFAAAVGTTTAILPLLNGMAHMDALDARFGRQHVLGGATDISAVRDPDGLIRHLNTLDHLLFGDRDDPSGPRITAIAAALTVPGFGASLRPVILQDMGEKWVAISTGAGMTCLMRATIGDIVAAGAAPLVNQLMLEAASIVASTGYQPTQDFLAVTLAKFTQPGSLFTASMLRDLESGAPIEARQIIGDLLTHGRTANLPTPLLEVVNAHLRCHEIRQQREATNP</sequence>
<evidence type="ECO:0000256" key="7">
    <source>
        <dbReference type="ARBA" id="ARBA00023002"/>
    </source>
</evidence>
<evidence type="ECO:0000256" key="9">
    <source>
        <dbReference type="ARBA" id="ARBA00048793"/>
    </source>
</evidence>
<keyword evidence="10" id="KW-0566">Pantothenate biosynthesis</keyword>
<keyword evidence="14" id="KW-1185">Reference proteome</keyword>
<dbReference type="HOGENOM" id="CLU_031468_6_1_0"/>
<evidence type="ECO:0000256" key="5">
    <source>
        <dbReference type="ARBA" id="ARBA00019465"/>
    </source>
</evidence>
<comment type="catalytic activity">
    <reaction evidence="9 10">
        <text>(R)-pantoate + NADP(+) = 2-dehydropantoate + NADPH + H(+)</text>
        <dbReference type="Rhea" id="RHEA:16233"/>
        <dbReference type="ChEBI" id="CHEBI:11561"/>
        <dbReference type="ChEBI" id="CHEBI:15378"/>
        <dbReference type="ChEBI" id="CHEBI:15980"/>
        <dbReference type="ChEBI" id="CHEBI:57783"/>
        <dbReference type="ChEBI" id="CHEBI:58349"/>
        <dbReference type="EC" id="1.1.1.169"/>
    </reaction>
</comment>
<accession>E8WVT5</accession>
<dbReference type="SUPFAM" id="SSF48179">
    <property type="entry name" value="6-phosphogluconate dehydrogenase C-terminal domain-like"/>
    <property type="match status" value="1"/>
</dbReference>
<dbReference type="Pfam" id="PF02558">
    <property type="entry name" value="ApbA"/>
    <property type="match status" value="1"/>
</dbReference>
<dbReference type="Gene3D" id="3.40.50.720">
    <property type="entry name" value="NAD(P)-binding Rossmann-like Domain"/>
    <property type="match status" value="1"/>
</dbReference>
<name>E8WVT5_GRATM</name>
<evidence type="ECO:0000256" key="3">
    <source>
        <dbReference type="ARBA" id="ARBA00007870"/>
    </source>
</evidence>
<keyword evidence="7 10" id="KW-0560">Oxidoreductase</keyword>